<dbReference type="Proteomes" id="UP001162992">
    <property type="component" value="Chromosome 7"/>
</dbReference>
<protein>
    <submittedName>
        <fullName evidence="1">Uncharacterized protein</fullName>
    </submittedName>
</protein>
<evidence type="ECO:0000313" key="2">
    <source>
        <dbReference type="Proteomes" id="UP001162992"/>
    </source>
</evidence>
<sequence length="626" mass="70268">MKPEKESFRDDGCENGVIQFRNCRSGIRLMRRGKNIEKFAGSVVDSKQDCRGVLNYDVCDIMSSIAEIGKMFLLKGERLAKSQSSIERPYKGEDNSKEEVDRTGSGNGLTTKCWDAELFEHEDEGRTCNSEYLSGEIRKQKQKRLRRKRRWKKGEMVFQLNEDKELKEVLTPLMSELAPKANLHNGHNVVPFLSYEDDVVRRFIVEEAFSPLIGPMVIEDVEVALSGKAANRELADYDTKCKPETAFRRRLRFKRMPNLIQTEVSLVDRPSTDEPCVSFQSKLLGMEIDVRRLVHVYLPPVVAGLVLVSPCLEACLRSANRARVLVVGIGGGALPLFLHHHFQFDIQAVDLDETVLAMARRHFGLVEDHHFQIAVSDGLRAVMDVAEQCIQSHLVSKQMDQEWQEECMKSSGDLSKPEYGNNPSQESITADRSTGLGCGIKLGCGPDILESSSISRSFADTANFNYCSVFQESMFIERTPNPKQMEVALDKQEKADQNKKACDKTDPRVHVIIIDVDADNARFGLDSPPQTFLETDFLLAARTALHEGGMLVMNVLPSGERSYVFVVNALKEVFAEVYEIKVGAGDNYVVFALPDSVKNLDYNSVIAIQVRSLVEEQLIGQIQKAS</sequence>
<gene>
    <name evidence="1" type="ORF">O6H91_07G049700</name>
</gene>
<reference evidence="2" key="1">
    <citation type="journal article" date="2024" name="Proc. Natl. Acad. Sci. U.S.A.">
        <title>Extraordinary preservation of gene collinearity over three hundred million years revealed in homosporous lycophytes.</title>
        <authorList>
            <person name="Li C."/>
            <person name="Wickell D."/>
            <person name="Kuo L.Y."/>
            <person name="Chen X."/>
            <person name="Nie B."/>
            <person name="Liao X."/>
            <person name="Peng D."/>
            <person name="Ji J."/>
            <person name="Jenkins J."/>
            <person name="Williams M."/>
            <person name="Shu S."/>
            <person name="Plott C."/>
            <person name="Barry K."/>
            <person name="Rajasekar S."/>
            <person name="Grimwood J."/>
            <person name="Han X."/>
            <person name="Sun S."/>
            <person name="Hou Z."/>
            <person name="He W."/>
            <person name="Dai G."/>
            <person name="Sun C."/>
            <person name="Schmutz J."/>
            <person name="Leebens-Mack J.H."/>
            <person name="Li F.W."/>
            <person name="Wang L."/>
        </authorList>
    </citation>
    <scope>NUCLEOTIDE SEQUENCE [LARGE SCALE GENOMIC DNA]</scope>
    <source>
        <strain evidence="2">cv. PW_Plant_1</strain>
    </source>
</reference>
<name>A0ACC2D4Y9_DIPCM</name>
<dbReference type="EMBL" id="CM055098">
    <property type="protein sequence ID" value="KAJ7549351.1"/>
    <property type="molecule type" value="Genomic_DNA"/>
</dbReference>
<evidence type="ECO:0000313" key="1">
    <source>
        <dbReference type="EMBL" id="KAJ7549351.1"/>
    </source>
</evidence>
<comment type="caution">
    <text evidence="1">The sequence shown here is derived from an EMBL/GenBank/DDBJ whole genome shotgun (WGS) entry which is preliminary data.</text>
</comment>
<keyword evidence="2" id="KW-1185">Reference proteome</keyword>
<accession>A0ACC2D4Y9</accession>
<proteinExistence type="predicted"/>
<organism evidence="1 2">
    <name type="scientific">Diphasiastrum complanatum</name>
    <name type="common">Issler's clubmoss</name>
    <name type="synonym">Lycopodium complanatum</name>
    <dbReference type="NCBI Taxonomy" id="34168"/>
    <lineage>
        <taxon>Eukaryota</taxon>
        <taxon>Viridiplantae</taxon>
        <taxon>Streptophyta</taxon>
        <taxon>Embryophyta</taxon>
        <taxon>Tracheophyta</taxon>
        <taxon>Lycopodiopsida</taxon>
        <taxon>Lycopodiales</taxon>
        <taxon>Lycopodiaceae</taxon>
        <taxon>Lycopodioideae</taxon>
        <taxon>Diphasiastrum</taxon>
    </lineage>
</organism>